<dbReference type="SUPFAM" id="SSF48452">
    <property type="entry name" value="TPR-like"/>
    <property type="match status" value="1"/>
</dbReference>
<sequence>MMALIAVVSMPSDAAAQDLRGTPNGKYNNHPASNYPSSGYVDSYLGGNSGSRNHYRSHGHRGYSSSNYGSRANFGYYGPGYSFSSYSGYYPGYGYGGLPPYGGLGYGGLSGWSPNYYQSTVTANFISPYGVYYRPSDNYSEYYLPPFEPAELRWGAGAIKQFSGVDRNFAMGPLLSENLTDLPNPTYPTLSPALVRMALGERQELGLPEASLPIARERAARYVGFGDRLFKEQRIHEAMAKYRDAVAAAPDLAAPQFRLGLGYLATGRMEEAAEAFKRGMELEPAYIFSTNFTLDELYAGFPLAKNSLLEGIARRTLNDPNNADYLFDVGVVLYLDGQIETARKYFATSRMRLSGADDSHLRPFLVEAGPVATPLGGLDL</sequence>
<dbReference type="Proteomes" id="UP000004358">
    <property type="component" value="Unassembled WGS sequence"/>
</dbReference>
<dbReference type="AlphaFoldDB" id="A3ZU65"/>
<reference evidence="2 3" key="1">
    <citation type="submission" date="2006-02" db="EMBL/GenBank/DDBJ databases">
        <authorList>
            <person name="Amann R."/>
            <person name="Ferriera S."/>
            <person name="Johnson J."/>
            <person name="Kravitz S."/>
            <person name="Halpern A."/>
            <person name="Remington K."/>
            <person name="Beeson K."/>
            <person name="Tran B."/>
            <person name="Rogers Y.-H."/>
            <person name="Friedman R."/>
            <person name="Venter J.C."/>
        </authorList>
    </citation>
    <scope>NUCLEOTIDE SEQUENCE [LARGE SCALE GENOMIC DNA]</scope>
    <source>
        <strain evidence="2 3">DSM 3645</strain>
    </source>
</reference>
<evidence type="ECO:0000313" key="3">
    <source>
        <dbReference type="Proteomes" id="UP000004358"/>
    </source>
</evidence>
<organism evidence="2 3">
    <name type="scientific">Blastopirellula marina DSM 3645</name>
    <dbReference type="NCBI Taxonomy" id="314230"/>
    <lineage>
        <taxon>Bacteria</taxon>
        <taxon>Pseudomonadati</taxon>
        <taxon>Planctomycetota</taxon>
        <taxon>Planctomycetia</taxon>
        <taxon>Pirellulales</taxon>
        <taxon>Pirellulaceae</taxon>
        <taxon>Blastopirellula</taxon>
    </lineage>
</organism>
<gene>
    <name evidence="2" type="ORF">DSM3645_22309</name>
</gene>
<protein>
    <submittedName>
        <fullName evidence="2">Uncharacterized protein</fullName>
    </submittedName>
</protein>
<proteinExistence type="predicted"/>
<dbReference type="Pfam" id="PF13432">
    <property type="entry name" value="TPR_16"/>
    <property type="match status" value="1"/>
</dbReference>
<dbReference type="Gene3D" id="1.25.40.10">
    <property type="entry name" value="Tetratricopeptide repeat domain"/>
    <property type="match status" value="1"/>
</dbReference>
<dbReference type="InterPro" id="IPR019734">
    <property type="entry name" value="TPR_rpt"/>
</dbReference>
<dbReference type="PROSITE" id="PS50005">
    <property type="entry name" value="TPR"/>
    <property type="match status" value="1"/>
</dbReference>
<comment type="caution">
    <text evidence="2">The sequence shown here is derived from an EMBL/GenBank/DDBJ whole genome shotgun (WGS) entry which is preliminary data.</text>
</comment>
<accession>A3ZU65</accession>
<keyword evidence="1" id="KW-0802">TPR repeat</keyword>
<evidence type="ECO:0000256" key="1">
    <source>
        <dbReference type="PROSITE-ProRule" id="PRU00339"/>
    </source>
</evidence>
<dbReference type="HOGENOM" id="CLU_726972_0_0_0"/>
<dbReference type="STRING" id="314230.DSM3645_22309"/>
<dbReference type="eggNOG" id="COG4235">
    <property type="taxonomic scope" value="Bacteria"/>
</dbReference>
<dbReference type="SMART" id="SM00028">
    <property type="entry name" value="TPR"/>
    <property type="match status" value="3"/>
</dbReference>
<name>A3ZU65_9BACT</name>
<dbReference type="EMBL" id="AANZ01000012">
    <property type="protein sequence ID" value="EAQ79920.1"/>
    <property type="molecule type" value="Genomic_DNA"/>
</dbReference>
<feature type="repeat" description="TPR" evidence="1">
    <location>
        <begin position="253"/>
        <end position="286"/>
    </location>
</feature>
<evidence type="ECO:0000313" key="2">
    <source>
        <dbReference type="EMBL" id="EAQ79920.1"/>
    </source>
</evidence>
<dbReference type="InterPro" id="IPR011990">
    <property type="entry name" value="TPR-like_helical_dom_sf"/>
</dbReference>